<protein>
    <submittedName>
        <fullName evidence="3">Methyltransferase domain-containing protein</fullName>
    </submittedName>
</protein>
<dbReference type="GO" id="GO:0008168">
    <property type="term" value="F:methyltransferase activity"/>
    <property type="evidence" value="ECO:0007669"/>
    <property type="project" value="UniProtKB-KW"/>
</dbReference>
<evidence type="ECO:0000259" key="1">
    <source>
        <dbReference type="Pfam" id="PF13649"/>
    </source>
</evidence>
<dbReference type="Pfam" id="PF21302">
    <property type="entry name" value="Zn_ribbon_RlmA"/>
    <property type="match status" value="1"/>
</dbReference>
<keyword evidence="3" id="KW-0489">Methyltransferase</keyword>
<evidence type="ECO:0000313" key="3">
    <source>
        <dbReference type="EMBL" id="UNK44427.1"/>
    </source>
</evidence>
<dbReference type="SUPFAM" id="SSF53335">
    <property type="entry name" value="S-adenosyl-L-methionine-dependent methyltransferases"/>
    <property type="match status" value="1"/>
</dbReference>
<dbReference type="InterPro" id="IPR016718">
    <property type="entry name" value="rRNA_m1G-MeTrfase_A_prd"/>
</dbReference>
<dbReference type="InterPro" id="IPR029063">
    <property type="entry name" value="SAM-dependent_MTases_sf"/>
</dbReference>
<feature type="domain" description="Methyltransferase" evidence="1">
    <location>
        <begin position="104"/>
        <end position="187"/>
    </location>
</feature>
<name>A0ABY3W2X9_9MICC</name>
<dbReference type="InterPro" id="IPR041698">
    <property type="entry name" value="Methyltransf_25"/>
</dbReference>
<dbReference type="InterPro" id="IPR048647">
    <property type="entry name" value="RlmA_N"/>
</dbReference>
<sequence>MPSAARPLDLISLMLCPVCGEQLEAAGQFPAQGLRCVAGHQYDGARQGYVNMLTGRGTRFIPDTAEMVTARDAFLGAGHYAPLALQLAATAGTLLAGTQAPVLLDAGAGTGYYLEAVLRNLADGRALALDLSKFALRRAARALPDALCVVWDLWKPLPLAARSTDLILNVFAPRNPAEFARVLKPGGHLLVATAAPGHVDELREVVPLLAVDTDKSERLGETLGDGFEEVESVALQVPLELGAEDIVRLVMMGPNAHHIDAGDVRTAAAAAAGAEGGADAGQLPVTARFTVTAYRRRGRG</sequence>
<evidence type="ECO:0000313" key="4">
    <source>
        <dbReference type="Proteomes" id="UP000829069"/>
    </source>
</evidence>
<accession>A0ABY3W2X9</accession>
<feature type="domain" description="23S rRNA (guanine(745)-N(1))-methyltransferase N-terminal" evidence="2">
    <location>
        <begin position="15"/>
        <end position="53"/>
    </location>
</feature>
<dbReference type="Gene3D" id="3.40.50.150">
    <property type="entry name" value="Vaccinia Virus protein VP39"/>
    <property type="match status" value="1"/>
</dbReference>
<dbReference type="PIRSF" id="PIRSF018249">
    <property type="entry name" value="MyrA_prd"/>
    <property type="match status" value="1"/>
</dbReference>
<dbReference type="RefSeq" id="WP_241912912.1">
    <property type="nucleotide sequence ID" value="NZ_CP093326.1"/>
</dbReference>
<gene>
    <name evidence="3" type="ORF">MNQ99_10460</name>
</gene>
<dbReference type="Pfam" id="PF13649">
    <property type="entry name" value="Methyltransf_25"/>
    <property type="match status" value="1"/>
</dbReference>
<keyword evidence="3" id="KW-0808">Transferase</keyword>
<keyword evidence="4" id="KW-1185">Reference proteome</keyword>
<dbReference type="EMBL" id="CP093326">
    <property type="protein sequence ID" value="UNK44427.1"/>
    <property type="molecule type" value="Genomic_DNA"/>
</dbReference>
<dbReference type="GO" id="GO:0032259">
    <property type="term" value="P:methylation"/>
    <property type="evidence" value="ECO:0007669"/>
    <property type="project" value="UniProtKB-KW"/>
</dbReference>
<organism evidence="3 4">
    <name type="scientific">Arthrobacter sulfonylureivorans</name>
    <dbReference type="NCBI Taxonomy" id="2486855"/>
    <lineage>
        <taxon>Bacteria</taxon>
        <taxon>Bacillati</taxon>
        <taxon>Actinomycetota</taxon>
        <taxon>Actinomycetes</taxon>
        <taxon>Micrococcales</taxon>
        <taxon>Micrococcaceae</taxon>
        <taxon>Arthrobacter</taxon>
    </lineage>
</organism>
<proteinExistence type="predicted"/>
<reference evidence="3 4" key="1">
    <citation type="submission" date="2022-03" db="EMBL/GenBank/DDBJ databases">
        <title>Isotopic signatures of nitrous oxide derived from detoxification processes.</title>
        <authorList>
            <person name="Behrendt U."/>
            <person name="Buchen C."/>
            <person name="Well R."/>
            <person name="Ulrich A."/>
            <person name="Rohe L."/>
            <person name="Kolb S."/>
            <person name="Schloter M."/>
            <person name="Horn M.A."/>
            <person name="Augustin J."/>
        </authorList>
    </citation>
    <scope>NUCLEOTIDE SEQUENCE [LARGE SCALE GENOMIC DNA]</scope>
    <source>
        <strain evidence="3 4">S4-C24</strain>
    </source>
</reference>
<dbReference type="CDD" id="cd02440">
    <property type="entry name" value="AdoMet_MTases"/>
    <property type="match status" value="1"/>
</dbReference>
<dbReference type="Proteomes" id="UP000829069">
    <property type="component" value="Chromosome"/>
</dbReference>
<evidence type="ECO:0000259" key="2">
    <source>
        <dbReference type="Pfam" id="PF21302"/>
    </source>
</evidence>